<keyword evidence="1" id="KW-1133">Transmembrane helix</keyword>
<dbReference type="Proteomes" id="UP000030554">
    <property type="component" value="Unassembled WGS sequence"/>
</dbReference>
<comment type="caution">
    <text evidence="2">The sequence shown here is derived from an EMBL/GenBank/DDBJ whole genome shotgun (WGS) entry which is preliminary data.</text>
</comment>
<evidence type="ECO:0000313" key="3">
    <source>
        <dbReference type="Proteomes" id="UP000030554"/>
    </source>
</evidence>
<dbReference type="AlphaFoldDB" id="A0A0A2ZZ39"/>
<feature type="transmembrane region" description="Helical" evidence="1">
    <location>
        <begin position="6"/>
        <end position="26"/>
    </location>
</feature>
<name>A0A0A2ZZ39_9PAST</name>
<evidence type="ECO:0000256" key="1">
    <source>
        <dbReference type="SAM" id="Phobius"/>
    </source>
</evidence>
<feature type="transmembrane region" description="Helical" evidence="1">
    <location>
        <begin position="38"/>
        <end position="59"/>
    </location>
</feature>
<dbReference type="EMBL" id="JPJQ01000043">
    <property type="protein sequence ID" value="KGQ60712.1"/>
    <property type="molecule type" value="Genomic_DNA"/>
</dbReference>
<organism evidence="2 3">
    <name type="scientific">Gallibacterium anatis 4895</name>
    <dbReference type="NCBI Taxonomy" id="1396510"/>
    <lineage>
        <taxon>Bacteria</taxon>
        <taxon>Pseudomonadati</taxon>
        <taxon>Pseudomonadota</taxon>
        <taxon>Gammaproteobacteria</taxon>
        <taxon>Pasteurellales</taxon>
        <taxon>Pasteurellaceae</taxon>
        <taxon>Gallibacterium</taxon>
    </lineage>
</organism>
<reference evidence="2 3" key="1">
    <citation type="submission" date="2014-07" db="EMBL/GenBank/DDBJ databases">
        <title>Chaperone-usher fimbriae in a diverse selection of Gallibacterium genomes.</title>
        <authorList>
            <person name="Kudirkiene E."/>
            <person name="Bager R.J."/>
            <person name="Johnson T.J."/>
            <person name="Bojesen A.M."/>
        </authorList>
    </citation>
    <scope>NUCLEOTIDE SEQUENCE [LARGE SCALE GENOMIC DNA]</scope>
    <source>
        <strain evidence="2 3">4895</strain>
    </source>
</reference>
<proteinExistence type="predicted"/>
<evidence type="ECO:0000313" key="2">
    <source>
        <dbReference type="EMBL" id="KGQ60712.1"/>
    </source>
</evidence>
<sequence>MKVFIYGFVSVYVGLLSKSIFIFLFDKYINHIAGNVDFFAPVKTSIVVAIILYFVRVIFHKND</sequence>
<keyword evidence="1" id="KW-0472">Membrane</keyword>
<keyword evidence="1" id="KW-0812">Transmembrane</keyword>
<gene>
    <name evidence="2" type="ORF">IO48_09275</name>
</gene>
<protein>
    <submittedName>
        <fullName evidence="2">Uncharacterized protein</fullName>
    </submittedName>
</protein>
<accession>A0A0A2ZZ39</accession>